<dbReference type="InterPro" id="IPR000160">
    <property type="entry name" value="GGDEF_dom"/>
</dbReference>
<dbReference type="RefSeq" id="WP_264945495.1">
    <property type="nucleotide sequence ID" value="NZ_JAPDRA010000008.1"/>
</dbReference>
<dbReference type="SUPFAM" id="SSF55073">
    <property type="entry name" value="Nucleotide cyclase"/>
    <property type="match status" value="1"/>
</dbReference>
<protein>
    <submittedName>
        <fullName evidence="2">Diguanylate cyclase domain-containing protein</fullName>
        <ecNumber evidence="2">2.7.7.65</ecNumber>
    </submittedName>
</protein>
<dbReference type="EMBL" id="JBHTJG010000008">
    <property type="protein sequence ID" value="MFD0947680.1"/>
    <property type="molecule type" value="Genomic_DNA"/>
</dbReference>
<dbReference type="InterPro" id="IPR043128">
    <property type="entry name" value="Rev_trsase/Diguanyl_cyclase"/>
</dbReference>
<organism evidence="2 3">
    <name type="scientific">Sphingomonas canadensis</name>
    <dbReference type="NCBI Taxonomy" id="1219257"/>
    <lineage>
        <taxon>Bacteria</taxon>
        <taxon>Pseudomonadati</taxon>
        <taxon>Pseudomonadota</taxon>
        <taxon>Alphaproteobacteria</taxon>
        <taxon>Sphingomonadales</taxon>
        <taxon>Sphingomonadaceae</taxon>
        <taxon>Sphingomonas</taxon>
    </lineage>
</organism>
<reference evidence="3" key="1">
    <citation type="journal article" date="2019" name="Int. J. Syst. Evol. Microbiol.">
        <title>The Global Catalogue of Microorganisms (GCM) 10K type strain sequencing project: providing services to taxonomists for standard genome sequencing and annotation.</title>
        <authorList>
            <consortium name="The Broad Institute Genomics Platform"/>
            <consortium name="The Broad Institute Genome Sequencing Center for Infectious Disease"/>
            <person name="Wu L."/>
            <person name="Ma J."/>
        </authorList>
    </citation>
    <scope>NUCLEOTIDE SEQUENCE [LARGE SCALE GENOMIC DNA]</scope>
    <source>
        <strain evidence="3">CCUG 62982</strain>
    </source>
</reference>
<gene>
    <name evidence="2" type="ORF">ACFQ1E_15130</name>
</gene>
<comment type="caution">
    <text evidence="2">The sequence shown here is derived from an EMBL/GenBank/DDBJ whole genome shotgun (WGS) entry which is preliminary data.</text>
</comment>
<dbReference type="Pfam" id="PF00990">
    <property type="entry name" value="GGDEF"/>
    <property type="match status" value="1"/>
</dbReference>
<keyword evidence="2" id="KW-0808">Transferase</keyword>
<keyword evidence="3" id="KW-1185">Reference proteome</keyword>
<dbReference type="SMART" id="SM00267">
    <property type="entry name" value="GGDEF"/>
    <property type="match status" value="1"/>
</dbReference>
<evidence type="ECO:0000313" key="2">
    <source>
        <dbReference type="EMBL" id="MFD0947680.1"/>
    </source>
</evidence>
<accession>A0ABW3HAF1</accession>
<dbReference type="Proteomes" id="UP001596977">
    <property type="component" value="Unassembled WGS sequence"/>
</dbReference>
<evidence type="ECO:0000313" key="3">
    <source>
        <dbReference type="Proteomes" id="UP001596977"/>
    </source>
</evidence>
<evidence type="ECO:0000259" key="1">
    <source>
        <dbReference type="PROSITE" id="PS50887"/>
    </source>
</evidence>
<dbReference type="GO" id="GO:0052621">
    <property type="term" value="F:diguanylate cyclase activity"/>
    <property type="evidence" value="ECO:0007669"/>
    <property type="project" value="UniProtKB-EC"/>
</dbReference>
<proteinExistence type="predicted"/>
<dbReference type="PROSITE" id="PS50887">
    <property type="entry name" value="GGDEF"/>
    <property type="match status" value="1"/>
</dbReference>
<dbReference type="InterPro" id="IPR029787">
    <property type="entry name" value="Nucleotide_cyclase"/>
</dbReference>
<dbReference type="EC" id="2.7.7.65" evidence="2"/>
<keyword evidence="2" id="KW-0548">Nucleotidyltransferase</keyword>
<name>A0ABW3HAF1_9SPHN</name>
<dbReference type="Gene3D" id="3.30.70.270">
    <property type="match status" value="1"/>
</dbReference>
<feature type="domain" description="GGDEF" evidence="1">
    <location>
        <begin position="320"/>
        <end position="452"/>
    </location>
</feature>
<sequence length="471" mass="53144">MMNAEDFQKLAGILKADFEPHKQLPTREYTLLFRMVEAFQSHAKSEHGNKYRQFVRFSRPQAMRFRYSLPDNERDAQTRVSAHVDGAKRNGGYEEFVPMMLFYQWTETRREFLALLEERCDLHDFIGEILDRELSSNQPQNALDIPKLLFVAAKGRGENETRDVTEIAERFAQKGMIVDIVLVDGANAETVARSWPKGIDEAQLTVICLSKAIMRKPWQQAEFQQQLRATFTRDAEVAVLIVDEPLATLALYDIDTTRCLSLDLSYGVDKLFEELSRAVAKRRSGPDAFFQFRNTVRTKHAGMAFLETGLNPPMDSTSRSDLGLAIIDVDGIKNINRNFGETVGDAVIRRIDSALREFVAEYGGDTGQCGDDAFYLAIRGADAMSHLVAAHESLGRIQWSDITPDLWASVSMGVALRDRDSHEPGIDVAIRAMLGMKKAKRFGGCRCEAGPELLPHTMMFERAVMLRRGFS</sequence>